<organism evidence="3 4">
    <name type="scientific">Sphingobium xenophagum</name>
    <dbReference type="NCBI Taxonomy" id="121428"/>
    <lineage>
        <taxon>Bacteria</taxon>
        <taxon>Pseudomonadati</taxon>
        <taxon>Pseudomonadota</taxon>
        <taxon>Alphaproteobacteria</taxon>
        <taxon>Sphingomonadales</taxon>
        <taxon>Sphingomonadaceae</taxon>
        <taxon>Sphingobium</taxon>
    </lineage>
</organism>
<gene>
    <name evidence="3" type="ORF">J2W40_001229</name>
</gene>
<protein>
    <submittedName>
        <fullName evidence="3">NodT family efflux transporter outer membrane factor (OMF) lipoprotein</fullName>
    </submittedName>
</protein>
<dbReference type="Gene3D" id="2.20.200.10">
    <property type="entry name" value="Outer membrane efflux proteins (OEP)"/>
    <property type="match status" value="1"/>
</dbReference>
<dbReference type="PROSITE" id="PS51257">
    <property type="entry name" value="PROKAR_LIPOPROTEIN"/>
    <property type="match status" value="1"/>
</dbReference>
<dbReference type="NCBIfam" id="TIGR01845">
    <property type="entry name" value="outer_NodT"/>
    <property type="match status" value="1"/>
</dbReference>
<dbReference type="SUPFAM" id="SSF56954">
    <property type="entry name" value="Outer membrane efflux proteins (OEP)"/>
    <property type="match status" value="1"/>
</dbReference>
<dbReference type="RefSeq" id="WP_310222702.1">
    <property type="nucleotide sequence ID" value="NZ_JAVDWV010000005.1"/>
</dbReference>
<evidence type="ECO:0000256" key="1">
    <source>
        <dbReference type="ARBA" id="ARBA00007613"/>
    </source>
</evidence>
<dbReference type="Gene3D" id="1.20.1600.10">
    <property type="entry name" value="Outer membrane efflux proteins (OEP)"/>
    <property type="match status" value="1"/>
</dbReference>
<dbReference type="InterPro" id="IPR003423">
    <property type="entry name" value="OMP_efflux"/>
</dbReference>
<dbReference type="EMBL" id="JAVDWV010000005">
    <property type="protein sequence ID" value="MDR7154417.1"/>
    <property type="molecule type" value="Genomic_DNA"/>
</dbReference>
<comment type="caution">
    <text evidence="3">The sequence shown here is derived from an EMBL/GenBank/DDBJ whole genome shotgun (WGS) entry which is preliminary data.</text>
</comment>
<evidence type="ECO:0000256" key="2">
    <source>
        <dbReference type="RuleBase" id="RU362097"/>
    </source>
</evidence>
<feature type="signal peptide" evidence="2">
    <location>
        <begin position="1"/>
        <end position="19"/>
    </location>
</feature>
<accession>A0ABU1WZN8</accession>
<evidence type="ECO:0000313" key="3">
    <source>
        <dbReference type="EMBL" id="MDR7154417.1"/>
    </source>
</evidence>
<keyword evidence="4" id="KW-1185">Reference proteome</keyword>
<keyword evidence="2" id="KW-0732">Signal</keyword>
<dbReference type="Pfam" id="PF02321">
    <property type="entry name" value="OEP"/>
    <property type="match status" value="2"/>
</dbReference>
<dbReference type="InterPro" id="IPR010131">
    <property type="entry name" value="MdtP/NodT-like"/>
</dbReference>
<comment type="subcellular location">
    <subcellularLocation>
        <location evidence="2">Cell membrane</location>
        <topology evidence="2">Lipid-anchor</topology>
    </subcellularLocation>
</comment>
<keyword evidence="2 3" id="KW-0449">Lipoprotein</keyword>
<keyword evidence="2" id="KW-0472">Membrane</keyword>
<reference evidence="3 4" key="1">
    <citation type="submission" date="2023-07" db="EMBL/GenBank/DDBJ databases">
        <title>Sorghum-associated microbial communities from plants grown in Nebraska, USA.</title>
        <authorList>
            <person name="Schachtman D."/>
        </authorList>
    </citation>
    <scope>NUCLEOTIDE SEQUENCE [LARGE SCALE GENOMIC DNA]</scope>
    <source>
        <strain evidence="3 4">4256</strain>
    </source>
</reference>
<keyword evidence="2" id="KW-0564">Palmitate</keyword>
<dbReference type="Proteomes" id="UP001267638">
    <property type="component" value="Unassembled WGS sequence"/>
</dbReference>
<keyword evidence="2" id="KW-1134">Transmembrane beta strand</keyword>
<proteinExistence type="inferred from homology"/>
<evidence type="ECO:0000313" key="4">
    <source>
        <dbReference type="Proteomes" id="UP001267638"/>
    </source>
</evidence>
<sequence length="471" mass="49645">MTKSLFAALLAATALTACAAGPDYRPPVTPPTAAAPFIGTATPAVSTAEAQGDWWRLYEDPLLDRLVGDALSANTDIRVAVARLERARSTLRGARSDRLPSTGLDGTVTYGRTAAAQSFPGLDRENRTVDAGFSVGYEVDLFGRVKHSIEAARGDLGAAEADADAVRVAVVADTVRAYVDATSSAERLAVAQRTVDLLDRSIRITGARFDAGRSDRLDVIRVTALRDQQKALVPSLAADRDAALFRLATLTGRTPQDLPADIRASVATPTLAQPIPVGDGRALLARRPDVRAAERRLAADTARIGVATADLYPRISLGGAIGTTAIGGGDILGGGPLRWVLGPLINWAFPNQEAIRARIGAARADSAATLATFDGTVLRALEETETALSIYAHAMERRDTLQAARNAADRAARISLARQREGQIDFLTVLDAQRTLAAAEADSASANRAVAFAQVDLFRALGGGWQHDGRS</sequence>
<keyword evidence="2" id="KW-0812">Transmembrane</keyword>
<dbReference type="PANTHER" id="PTHR30203">
    <property type="entry name" value="OUTER MEMBRANE CATION EFFLUX PROTEIN"/>
    <property type="match status" value="1"/>
</dbReference>
<dbReference type="PANTHER" id="PTHR30203:SF21">
    <property type="entry name" value="OUTER MEMBRANE COMPONENT OF MULTIDRUG EFFLUX PUMP-RELATED"/>
    <property type="match status" value="1"/>
</dbReference>
<name>A0ABU1WZN8_SPHXE</name>
<comment type="similarity">
    <text evidence="1 2">Belongs to the outer membrane factor (OMF) (TC 1.B.17) family.</text>
</comment>
<feature type="chain" id="PRO_5044999803" evidence="2">
    <location>
        <begin position="20"/>
        <end position="471"/>
    </location>
</feature>